<dbReference type="InterPro" id="IPR013106">
    <property type="entry name" value="Ig_V-set"/>
</dbReference>
<dbReference type="InterPro" id="IPR003598">
    <property type="entry name" value="Ig_sub2"/>
</dbReference>
<dbReference type="Gene3D" id="2.60.40.10">
    <property type="entry name" value="Immunoglobulins"/>
    <property type="match status" value="1"/>
</dbReference>
<dbReference type="GO" id="GO:0050808">
    <property type="term" value="P:synapse organization"/>
    <property type="evidence" value="ECO:0007669"/>
    <property type="project" value="TreeGrafter"/>
</dbReference>
<dbReference type="InterPro" id="IPR003599">
    <property type="entry name" value="Ig_sub"/>
</dbReference>
<dbReference type="PROSITE" id="PS50835">
    <property type="entry name" value="IG_LIKE"/>
    <property type="match status" value="1"/>
</dbReference>
<accession>A0AAE1PEW4</accession>
<feature type="domain" description="Ig-like" evidence="1">
    <location>
        <begin position="66"/>
        <end position="168"/>
    </location>
</feature>
<reference evidence="2" key="1">
    <citation type="submission" date="2023-11" db="EMBL/GenBank/DDBJ databases">
        <title>Genome assemblies of two species of porcelain crab, Petrolisthes cinctipes and Petrolisthes manimaculis (Anomura: Porcellanidae).</title>
        <authorList>
            <person name="Angst P."/>
        </authorList>
    </citation>
    <scope>NUCLEOTIDE SEQUENCE</scope>
    <source>
        <strain evidence="2">PB745_02</strain>
        <tissue evidence="2">Gill</tissue>
    </source>
</reference>
<sequence length="194" mass="21676">MHFVAAVYNFFLPEVSVSSLMGRSLSAPQLVAGGSGGKTLQFVSVSESHYDHTHHTHHHHQETPEPHLALANDSREVYLGATATLDCTVNDLTNQSVSWMRQVGDSLTLLTWDTHTYVNDDRYGLVQEEGEGWQRWRLVIQEVASSDGGQYRCQVATAPPLVMTAALTVLETLLEDYGVPRTLGRLKMHIRFCR</sequence>
<comment type="caution">
    <text evidence="2">The sequence shown here is derived from an EMBL/GenBank/DDBJ whole genome shotgun (WGS) entry which is preliminary data.</text>
</comment>
<proteinExistence type="predicted"/>
<dbReference type="GO" id="GO:0032589">
    <property type="term" value="C:neuron projection membrane"/>
    <property type="evidence" value="ECO:0007669"/>
    <property type="project" value="TreeGrafter"/>
</dbReference>
<evidence type="ECO:0000259" key="1">
    <source>
        <dbReference type="PROSITE" id="PS50835"/>
    </source>
</evidence>
<dbReference type="Pfam" id="PF07686">
    <property type="entry name" value="V-set"/>
    <property type="match status" value="1"/>
</dbReference>
<gene>
    <name evidence="2" type="ORF">Pmani_022080</name>
</gene>
<name>A0AAE1PEW4_9EUCA</name>
<dbReference type="PANTHER" id="PTHR23279">
    <property type="entry name" value="DEFECTIVE PROBOSCIS EXTENSION RESPONSE DPR -RELATED"/>
    <property type="match status" value="1"/>
</dbReference>
<dbReference type="InterPro" id="IPR036179">
    <property type="entry name" value="Ig-like_dom_sf"/>
</dbReference>
<keyword evidence="3" id="KW-1185">Reference proteome</keyword>
<dbReference type="SUPFAM" id="SSF48726">
    <property type="entry name" value="Immunoglobulin"/>
    <property type="match status" value="1"/>
</dbReference>
<dbReference type="SMART" id="SM00408">
    <property type="entry name" value="IGc2"/>
    <property type="match status" value="1"/>
</dbReference>
<dbReference type="Proteomes" id="UP001292094">
    <property type="component" value="Unassembled WGS sequence"/>
</dbReference>
<dbReference type="InterPro" id="IPR007110">
    <property type="entry name" value="Ig-like_dom"/>
</dbReference>
<dbReference type="PANTHER" id="PTHR23279:SF3">
    <property type="entry name" value="DEFECTIVE PROBOSCIS EXTENSION RESPONSE 18"/>
    <property type="match status" value="1"/>
</dbReference>
<dbReference type="SMART" id="SM00409">
    <property type="entry name" value="IG"/>
    <property type="match status" value="1"/>
</dbReference>
<dbReference type="InterPro" id="IPR037448">
    <property type="entry name" value="Zig-8"/>
</dbReference>
<evidence type="ECO:0000313" key="2">
    <source>
        <dbReference type="EMBL" id="KAK4306074.1"/>
    </source>
</evidence>
<dbReference type="AlphaFoldDB" id="A0AAE1PEW4"/>
<protein>
    <recommendedName>
        <fullName evidence="1">Ig-like domain-containing protein</fullName>
    </recommendedName>
</protein>
<evidence type="ECO:0000313" key="3">
    <source>
        <dbReference type="Proteomes" id="UP001292094"/>
    </source>
</evidence>
<dbReference type="InterPro" id="IPR013783">
    <property type="entry name" value="Ig-like_fold"/>
</dbReference>
<organism evidence="2 3">
    <name type="scientific">Petrolisthes manimaculis</name>
    <dbReference type="NCBI Taxonomy" id="1843537"/>
    <lineage>
        <taxon>Eukaryota</taxon>
        <taxon>Metazoa</taxon>
        <taxon>Ecdysozoa</taxon>
        <taxon>Arthropoda</taxon>
        <taxon>Crustacea</taxon>
        <taxon>Multicrustacea</taxon>
        <taxon>Malacostraca</taxon>
        <taxon>Eumalacostraca</taxon>
        <taxon>Eucarida</taxon>
        <taxon>Decapoda</taxon>
        <taxon>Pleocyemata</taxon>
        <taxon>Anomura</taxon>
        <taxon>Galatheoidea</taxon>
        <taxon>Porcellanidae</taxon>
        <taxon>Petrolisthes</taxon>
    </lineage>
</organism>
<dbReference type="EMBL" id="JAWZYT010002184">
    <property type="protein sequence ID" value="KAK4306074.1"/>
    <property type="molecule type" value="Genomic_DNA"/>
</dbReference>